<reference evidence="1" key="1">
    <citation type="journal article" date="2015" name="Nature">
        <title>Complex archaea that bridge the gap between prokaryotes and eukaryotes.</title>
        <authorList>
            <person name="Spang A."/>
            <person name="Saw J.H."/>
            <person name="Jorgensen S.L."/>
            <person name="Zaremba-Niedzwiedzka K."/>
            <person name="Martijn J."/>
            <person name="Lind A.E."/>
            <person name="van Eijk R."/>
            <person name="Schleper C."/>
            <person name="Guy L."/>
            <person name="Ettema T.J."/>
        </authorList>
    </citation>
    <scope>NUCLEOTIDE SEQUENCE</scope>
</reference>
<proteinExistence type="predicted"/>
<evidence type="ECO:0000313" key="1">
    <source>
        <dbReference type="EMBL" id="KKN67557.1"/>
    </source>
</evidence>
<name>A0A0F9SY21_9ZZZZ</name>
<accession>A0A0F9SY21</accession>
<protein>
    <submittedName>
        <fullName evidence="1">Uncharacterized protein</fullName>
    </submittedName>
</protein>
<dbReference type="AlphaFoldDB" id="A0A0F9SY21"/>
<dbReference type="EMBL" id="LAZR01000471">
    <property type="protein sequence ID" value="KKN67557.1"/>
    <property type="molecule type" value="Genomic_DNA"/>
</dbReference>
<comment type="caution">
    <text evidence="1">The sequence shown here is derived from an EMBL/GenBank/DDBJ whole genome shotgun (WGS) entry which is preliminary data.</text>
</comment>
<sequence>MKLNAVQTARYLAASEHSFLVSRGVRAIAACGMCEGTPDVMLETYKMLEEAAHSQEAHAFVFQVGEWASYGYYSELWALRLYQWLFDQGSAIPEEHSDAIYGMLYGYHTSVINKKYPSNKATSPGAESR</sequence>
<gene>
    <name evidence="1" type="ORF">LCGC14_0460120</name>
</gene>
<organism evidence="1">
    <name type="scientific">marine sediment metagenome</name>
    <dbReference type="NCBI Taxonomy" id="412755"/>
    <lineage>
        <taxon>unclassified sequences</taxon>
        <taxon>metagenomes</taxon>
        <taxon>ecological metagenomes</taxon>
    </lineage>
</organism>